<comment type="caution">
    <text evidence="1">The sequence shown here is derived from an EMBL/GenBank/DDBJ whole genome shotgun (WGS) entry which is preliminary data.</text>
</comment>
<evidence type="ECO:0000313" key="1">
    <source>
        <dbReference type="EMBL" id="KAI3714901.1"/>
    </source>
</evidence>
<sequence length="128" mass="13726">MALNSTFLFLTLWLASLTSQGLAQGSPFISSKASILECWSALFDLGFCYGIFARAARTGEIESDVGPTCCKAATSMNSGCWPKIFPYNPFYPLFLQIICSKYPSAPPQGPTDAPPPDVEGLFADAPSD</sequence>
<dbReference type="Proteomes" id="UP001055879">
    <property type="component" value="Linkage Group LG07"/>
</dbReference>
<dbReference type="EMBL" id="CM042053">
    <property type="protein sequence ID" value="KAI3714901.1"/>
    <property type="molecule type" value="Genomic_DNA"/>
</dbReference>
<reference evidence="1 2" key="2">
    <citation type="journal article" date="2022" name="Mol. Ecol. Resour.">
        <title>The genomes of chicory, endive, great burdock and yacon provide insights into Asteraceae paleo-polyploidization history and plant inulin production.</title>
        <authorList>
            <person name="Fan W."/>
            <person name="Wang S."/>
            <person name="Wang H."/>
            <person name="Wang A."/>
            <person name="Jiang F."/>
            <person name="Liu H."/>
            <person name="Zhao H."/>
            <person name="Xu D."/>
            <person name="Zhang Y."/>
        </authorList>
    </citation>
    <scope>NUCLEOTIDE SEQUENCE [LARGE SCALE GENOMIC DNA]</scope>
    <source>
        <strain evidence="2">cv. Niubang</strain>
    </source>
</reference>
<evidence type="ECO:0000313" key="2">
    <source>
        <dbReference type="Proteomes" id="UP001055879"/>
    </source>
</evidence>
<name>A0ACB9AYV7_ARCLA</name>
<accession>A0ACB9AYV7</accession>
<gene>
    <name evidence="1" type="ORF">L6452_21862</name>
</gene>
<organism evidence="1 2">
    <name type="scientific">Arctium lappa</name>
    <name type="common">Greater burdock</name>
    <name type="synonym">Lappa major</name>
    <dbReference type="NCBI Taxonomy" id="4217"/>
    <lineage>
        <taxon>Eukaryota</taxon>
        <taxon>Viridiplantae</taxon>
        <taxon>Streptophyta</taxon>
        <taxon>Embryophyta</taxon>
        <taxon>Tracheophyta</taxon>
        <taxon>Spermatophyta</taxon>
        <taxon>Magnoliopsida</taxon>
        <taxon>eudicotyledons</taxon>
        <taxon>Gunneridae</taxon>
        <taxon>Pentapetalae</taxon>
        <taxon>asterids</taxon>
        <taxon>campanulids</taxon>
        <taxon>Asterales</taxon>
        <taxon>Asteraceae</taxon>
        <taxon>Carduoideae</taxon>
        <taxon>Cardueae</taxon>
        <taxon>Arctiinae</taxon>
        <taxon>Arctium</taxon>
    </lineage>
</organism>
<reference evidence="2" key="1">
    <citation type="journal article" date="2022" name="Mol. Ecol. Resour.">
        <title>The genomes of chicory, endive, great burdock and yacon provide insights into Asteraceae palaeo-polyploidization history and plant inulin production.</title>
        <authorList>
            <person name="Fan W."/>
            <person name="Wang S."/>
            <person name="Wang H."/>
            <person name="Wang A."/>
            <person name="Jiang F."/>
            <person name="Liu H."/>
            <person name="Zhao H."/>
            <person name="Xu D."/>
            <person name="Zhang Y."/>
        </authorList>
    </citation>
    <scope>NUCLEOTIDE SEQUENCE [LARGE SCALE GENOMIC DNA]</scope>
    <source>
        <strain evidence="2">cv. Niubang</strain>
    </source>
</reference>
<proteinExistence type="predicted"/>
<keyword evidence="2" id="KW-1185">Reference proteome</keyword>
<protein>
    <submittedName>
        <fullName evidence="1">Uncharacterized protein</fullName>
    </submittedName>
</protein>